<dbReference type="STRING" id="1528.SAMN04488579_11777"/>
<name>A0A1H3HF29_EUBBA</name>
<reference evidence="2" key="1">
    <citation type="submission" date="2016-10" db="EMBL/GenBank/DDBJ databases">
        <authorList>
            <person name="Varghese N."/>
            <person name="Submissions S."/>
        </authorList>
    </citation>
    <scope>NUCLEOTIDE SEQUENCE [LARGE SCALE GENOMIC DNA]</scope>
    <source>
        <strain evidence="2">VPI 5359</strain>
    </source>
</reference>
<evidence type="ECO:0000313" key="1">
    <source>
        <dbReference type="EMBL" id="SDY14173.1"/>
    </source>
</evidence>
<dbReference type="EMBL" id="FNOU01000017">
    <property type="protein sequence ID" value="SDY14173.1"/>
    <property type="molecule type" value="Genomic_DNA"/>
</dbReference>
<protein>
    <submittedName>
        <fullName evidence="1">Uncharacterized protein</fullName>
    </submittedName>
</protein>
<sequence>MENEQMKELKHLAIPIRNWIKENGNPYTTIIIRDTQLRVTQDVFGLEAERDGHC</sequence>
<keyword evidence="2" id="KW-1185">Reference proteome</keyword>
<dbReference type="RefSeq" id="WP_176770905.1">
    <property type="nucleotide sequence ID" value="NZ_FNOU01000017.1"/>
</dbReference>
<proteinExistence type="predicted"/>
<dbReference type="Proteomes" id="UP000199652">
    <property type="component" value="Unassembled WGS sequence"/>
</dbReference>
<organism evidence="1 2">
    <name type="scientific">Eubacterium barkeri</name>
    <name type="common">Clostridium barkeri</name>
    <dbReference type="NCBI Taxonomy" id="1528"/>
    <lineage>
        <taxon>Bacteria</taxon>
        <taxon>Bacillati</taxon>
        <taxon>Bacillota</taxon>
        <taxon>Clostridia</taxon>
        <taxon>Eubacteriales</taxon>
        <taxon>Eubacteriaceae</taxon>
        <taxon>Eubacterium</taxon>
    </lineage>
</organism>
<accession>A0A1H3HF29</accession>
<evidence type="ECO:0000313" key="2">
    <source>
        <dbReference type="Proteomes" id="UP000199652"/>
    </source>
</evidence>
<dbReference type="AlphaFoldDB" id="A0A1H3HF29"/>
<gene>
    <name evidence="1" type="ORF">SAMN04488579_11777</name>
</gene>